<sequence length="123" mass="13597">MAKSVTAKPGKRGRPATGKDPLMGFRASSVIRARIVRWAETQPDKPTLSEAIRRLVEIGLRVKAPTKGDNESKKNRAKELAGTAIDKMSDTTASPDDKVSRKGQLIKGPEEFREARVDRTKRK</sequence>
<accession>A0A840N8G4</accession>
<proteinExistence type="predicted"/>
<feature type="compositionally biased region" description="Basic and acidic residues" evidence="1">
    <location>
        <begin position="66"/>
        <end position="79"/>
    </location>
</feature>
<dbReference type="AlphaFoldDB" id="A0A840N8G4"/>
<evidence type="ECO:0000256" key="1">
    <source>
        <dbReference type="SAM" id="MobiDB-lite"/>
    </source>
</evidence>
<feature type="region of interest" description="Disordered" evidence="1">
    <location>
        <begin position="63"/>
        <end position="123"/>
    </location>
</feature>
<evidence type="ECO:0000313" key="2">
    <source>
        <dbReference type="EMBL" id="MBB5055102.1"/>
    </source>
</evidence>
<dbReference type="Proteomes" id="UP000521227">
    <property type="component" value="Unassembled WGS sequence"/>
</dbReference>
<dbReference type="RefSeq" id="WP_184090360.1">
    <property type="nucleotide sequence ID" value="NZ_JACHIJ010000011.1"/>
</dbReference>
<dbReference type="EMBL" id="JACHIJ010000011">
    <property type="protein sequence ID" value="MBB5055102.1"/>
    <property type="molecule type" value="Genomic_DNA"/>
</dbReference>
<comment type="caution">
    <text evidence="2">The sequence shown here is derived from an EMBL/GenBank/DDBJ whole genome shotgun (WGS) entry which is preliminary data.</text>
</comment>
<feature type="compositionally biased region" description="Basic and acidic residues" evidence="1">
    <location>
        <begin position="108"/>
        <end position="123"/>
    </location>
</feature>
<reference evidence="2 3" key="1">
    <citation type="submission" date="2020-08" db="EMBL/GenBank/DDBJ databases">
        <title>Genomic Encyclopedia of Type Strains, Phase IV (KMG-IV): sequencing the most valuable type-strain genomes for metagenomic binning, comparative biology and taxonomic classification.</title>
        <authorList>
            <person name="Goeker M."/>
        </authorList>
    </citation>
    <scope>NUCLEOTIDE SEQUENCE [LARGE SCALE GENOMIC DNA]</scope>
    <source>
        <strain evidence="2 3">DSM 17498</strain>
    </source>
</reference>
<protein>
    <submittedName>
        <fullName evidence="2">Uncharacterized protein</fullName>
    </submittedName>
</protein>
<organism evidence="2 3">
    <name type="scientific">Afipia massiliensis</name>
    <dbReference type="NCBI Taxonomy" id="211460"/>
    <lineage>
        <taxon>Bacteria</taxon>
        <taxon>Pseudomonadati</taxon>
        <taxon>Pseudomonadota</taxon>
        <taxon>Alphaproteobacteria</taxon>
        <taxon>Hyphomicrobiales</taxon>
        <taxon>Nitrobacteraceae</taxon>
        <taxon>Afipia</taxon>
    </lineage>
</organism>
<evidence type="ECO:0000313" key="3">
    <source>
        <dbReference type="Proteomes" id="UP000521227"/>
    </source>
</evidence>
<name>A0A840N8G4_9BRAD</name>
<gene>
    <name evidence="2" type="ORF">HNQ36_005113</name>
</gene>
<feature type="region of interest" description="Disordered" evidence="1">
    <location>
        <begin position="1"/>
        <end position="23"/>
    </location>
</feature>